<evidence type="ECO:0000256" key="1">
    <source>
        <dbReference type="ARBA" id="ARBA00022448"/>
    </source>
</evidence>
<dbReference type="Proteomes" id="UP000295525">
    <property type="component" value="Unassembled WGS sequence"/>
</dbReference>
<keyword evidence="3" id="KW-0547">Nucleotide-binding</keyword>
<organism evidence="6 7">
    <name type="scientific">Paralcaligenes ureilyticus</name>
    <dbReference type="NCBI Taxonomy" id="627131"/>
    <lineage>
        <taxon>Bacteria</taxon>
        <taxon>Pseudomonadati</taxon>
        <taxon>Pseudomonadota</taxon>
        <taxon>Betaproteobacteria</taxon>
        <taxon>Burkholderiales</taxon>
        <taxon>Alcaligenaceae</taxon>
        <taxon>Paralcaligenes</taxon>
    </lineage>
</organism>
<keyword evidence="4 6" id="KW-0067">ATP-binding</keyword>
<keyword evidence="2" id="KW-1003">Cell membrane</keyword>
<name>A0A4R3M827_9BURK</name>
<keyword evidence="1" id="KW-0813">Transport</keyword>
<dbReference type="InterPro" id="IPR027417">
    <property type="entry name" value="P-loop_NTPase"/>
</dbReference>
<reference evidence="6 7" key="1">
    <citation type="submission" date="2019-03" db="EMBL/GenBank/DDBJ databases">
        <title>Genomic Encyclopedia of Type Strains, Phase IV (KMG-IV): sequencing the most valuable type-strain genomes for metagenomic binning, comparative biology and taxonomic classification.</title>
        <authorList>
            <person name="Goeker M."/>
        </authorList>
    </citation>
    <scope>NUCLEOTIDE SEQUENCE [LARGE SCALE GENOMIC DNA]</scope>
    <source>
        <strain evidence="6 7">DSM 24591</strain>
    </source>
</reference>
<dbReference type="InterPro" id="IPR003439">
    <property type="entry name" value="ABC_transporter-like_ATP-bd"/>
</dbReference>
<dbReference type="Pfam" id="PF00005">
    <property type="entry name" value="ABC_tran"/>
    <property type="match status" value="1"/>
</dbReference>
<evidence type="ECO:0000313" key="7">
    <source>
        <dbReference type="Proteomes" id="UP000295525"/>
    </source>
</evidence>
<gene>
    <name evidence="6" type="ORF">EDC26_103280</name>
</gene>
<dbReference type="PANTHER" id="PTHR45772">
    <property type="entry name" value="CONSERVED COMPONENT OF ABC TRANSPORTER FOR NATURAL AMINO ACIDS-RELATED"/>
    <property type="match status" value="1"/>
</dbReference>
<accession>A0A4R3M827</accession>
<feature type="domain" description="ABC transporter" evidence="5">
    <location>
        <begin position="6"/>
        <end position="248"/>
    </location>
</feature>
<dbReference type="InterPro" id="IPR003593">
    <property type="entry name" value="AAA+_ATPase"/>
</dbReference>
<dbReference type="EMBL" id="SMAJ01000003">
    <property type="protein sequence ID" value="TCT09661.1"/>
    <property type="molecule type" value="Genomic_DNA"/>
</dbReference>
<evidence type="ECO:0000256" key="2">
    <source>
        <dbReference type="ARBA" id="ARBA00022475"/>
    </source>
</evidence>
<dbReference type="GO" id="GO:0005524">
    <property type="term" value="F:ATP binding"/>
    <property type="evidence" value="ECO:0007669"/>
    <property type="project" value="UniProtKB-KW"/>
</dbReference>
<comment type="caution">
    <text evidence="6">The sequence shown here is derived from an EMBL/GenBank/DDBJ whole genome shotgun (WGS) entry which is preliminary data.</text>
</comment>
<evidence type="ECO:0000256" key="4">
    <source>
        <dbReference type="ARBA" id="ARBA00022840"/>
    </source>
</evidence>
<dbReference type="PANTHER" id="PTHR45772:SF3">
    <property type="entry name" value="ABC TRANSPORTER ATP-BINDING PROTEIN"/>
    <property type="match status" value="1"/>
</dbReference>
<dbReference type="Pfam" id="PF12399">
    <property type="entry name" value="BCA_ABC_TP_C"/>
    <property type="match status" value="1"/>
</dbReference>
<dbReference type="GO" id="GO:0005886">
    <property type="term" value="C:plasma membrane"/>
    <property type="evidence" value="ECO:0007669"/>
    <property type="project" value="TreeGrafter"/>
</dbReference>
<sequence length="250" mass="27425">MTSPILEAKNISKRFGDFRALSDMSIALRPRTVHALIGPNGAGKTTYFNILSGVMRPTSGEVIFEGKPVTPLQIHERLHRGMARSFQVTNIFQSFTVHENVRLAVQAVIKSEPAVFWRGLSSRASIQDRVEALLDLTGLQGAAGKRAGDLSHGAQRTLEIAMTVASKPKLVFLDEPLAGMSIDDIHRSKQLIHSLARDMTVVLIEHNMNVVMDISDCITVMAQGRKIAEGTPDQIRAEETVRKAYLGSRG</sequence>
<dbReference type="CDD" id="cd03219">
    <property type="entry name" value="ABC_Mj1267_LivG_branched"/>
    <property type="match status" value="1"/>
</dbReference>
<dbReference type="Gene3D" id="3.40.50.300">
    <property type="entry name" value="P-loop containing nucleotide triphosphate hydrolases"/>
    <property type="match status" value="1"/>
</dbReference>
<dbReference type="FunFam" id="3.40.50.300:FF:000421">
    <property type="entry name" value="Branched-chain amino acid ABC transporter ATP-binding protein"/>
    <property type="match status" value="1"/>
</dbReference>
<dbReference type="AlphaFoldDB" id="A0A4R3M827"/>
<dbReference type="PROSITE" id="PS50893">
    <property type="entry name" value="ABC_TRANSPORTER_2"/>
    <property type="match status" value="1"/>
</dbReference>
<evidence type="ECO:0000259" key="5">
    <source>
        <dbReference type="PROSITE" id="PS50893"/>
    </source>
</evidence>
<evidence type="ECO:0000256" key="3">
    <source>
        <dbReference type="ARBA" id="ARBA00022741"/>
    </source>
</evidence>
<dbReference type="SMART" id="SM00382">
    <property type="entry name" value="AAA"/>
    <property type="match status" value="1"/>
</dbReference>
<evidence type="ECO:0000313" key="6">
    <source>
        <dbReference type="EMBL" id="TCT09661.1"/>
    </source>
</evidence>
<dbReference type="InterPro" id="IPR051120">
    <property type="entry name" value="ABC_AA/LPS_Transport"/>
</dbReference>
<dbReference type="SUPFAM" id="SSF52540">
    <property type="entry name" value="P-loop containing nucleoside triphosphate hydrolases"/>
    <property type="match status" value="1"/>
</dbReference>
<dbReference type="InterPro" id="IPR032823">
    <property type="entry name" value="BCA_ABC_TP_C"/>
</dbReference>
<dbReference type="RefSeq" id="WP_207915072.1">
    <property type="nucleotide sequence ID" value="NZ_SMAJ01000003.1"/>
</dbReference>
<keyword evidence="7" id="KW-1185">Reference proteome</keyword>
<keyword evidence="2" id="KW-0472">Membrane</keyword>
<protein>
    <submittedName>
        <fullName evidence="6">Amino acid/amide ABC transporter ATP-binding protein 1 (HAAT family)</fullName>
    </submittedName>
</protein>
<dbReference type="GO" id="GO:0016887">
    <property type="term" value="F:ATP hydrolysis activity"/>
    <property type="evidence" value="ECO:0007669"/>
    <property type="project" value="InterPro"/>
</dbReference>
<proteinExistence type="predicted"/>